<dbReference type="SUPFAM" id="SSF56801">
    <property type="entry name" value="Acetyl-CoA synthetase-like"/>
    <property type="match status" value="1"/>
</dbReference>
<dbReference type="PANTHER" id="PTHR43439">
    <property type="entry name" value="PHENYLACETATE-COENZYME A LIGASE"/>
    <property type="match status" value="1"/>
</dbReference>
<protein>
    <submittedName>
        <fullName evidence="4">Male sterility protein-domain-containing protein</fullName>
    </submittedName>
</protein>
<dbReference type="PROSITE" id="PS50075">
    <property type="entry name" value="CARRIER"/>
    <property type="match status" value="1"/>
</dbReference>
<keyword evidence="1" id="KW-0596">Phosphopantetheine</keyword>
<dbReference type="Pfam" id="PF00550">
    <property type="entry name" value="PP-binding"/>
    <property type="match status" value="1"/>
</dbReference>
<dbReference type="InterPro" id="IPR020806">
    <property type="entry name" value="PKS_PP-bd"/>
</dbReference>
<keyword evidence="5" id="KW-1185">Reference proteome</keyword>
<name>A0ABR4HDI0_9EURO</name>
<evidence type="ECO:0000313" key="5">
    <source>
        <dbReference type="Proteomes" id="UP001610334"/>
    </source>
</evidence>
<dbReference type="InterPro" id="IPR051414">
    <property type="entry name" value="Adenylate-forming_Reductase"/>
</dbReference>
<gene>
    <name evidence="4" type="ORF">BJX63DRAFT_393997</name>
</gene>
<keyword evidence="2" id="KW-0597">Phosphoprotein</keyword>
<dbReference type="EMBL" id="JBFXLT010000039">
    <property type="protein sequence ID" value="KAL2813529.1"/>
    <property type="molecule type" value="Genomic_DNA"/>
</dbReference>
<dbReference type="InterPro" id="IPR009081">
    <property type="entry name" value="PP-bd_ACP"/>
</dbReference>
<reference evidence="4 5" key="1">
    <citation type="submission" date="2024-07" db="EMBL/GenBank/DDBJ databases">
        <title>Section-level genome sequencing and comparative genomics of Aspergillus sections Usti and Cavernicolus.</title>
        <authorList>
            <consortium name="Lawrence Berkeley National Laboratory"/>
            <person name="Nybo J.L."/>
            <person name="Vesth T.C."/>
            <person name="Theobald S."/>
            <person name="Frisvad J.C."/>
            <person name="Larsen T.O."/>
            <person name="Kjaerboelling I."/>
            <person name="Rothschild-Mancinelli K."/>
            <person name="Lyhne E.K."/>
            <person name="Kogle M.E."/>
            <person name="Barry K."/>
            <person name="Clum A."/>
            <person name="Na H."/>
            <person name="Ledsgaard L."/>
            <person name="Lin J."/>
            <person name="Lipzen A."/>
            <person name="Kuo A."/>
            <person name="Riley R."/>
            <person name="Mondo S."/>
            <person name="Labutti K."/>
            <person name="Haridas S."/>
            <person name="Pangalinan J."/>
            <person name="Salamov A.A."/>
            <person name="Simmons B.A."/>
            <person name="Magnuson J.K."/>
            <person name="Chen J."/>
            <person name="Drula E."/>
            <person name="Henrissat B."/>
            <person name="Wiebenga A."/>
            <person name="Lubbers R.J."/>
            <person name="Gomes A.C."/>
            <person name="Makela M.R."/>
            <person name="Stajich J."/>
            <person name="Grigoriev I.V."/>
            <person name="Mortensen U.H."/>
            <person name="De Vries R.P."/>
            <person name="Baker S.E."/>
            <person name="Andersen M.R."/>
        </authorList>
    </citation>
    <scope>NUCLEOTIDE SEQUENCE [LARGE SCALE GENOMIC DNA]</scope>
    <source>
        <strain evidence="4 5">CBS 588.65</strain>
    </source>
</reference>
<evidence type="ECO:0000313" key="4">
    <source>
        <dbReference type="EMBL" id="KAL2813529.1"/>
    </source>
</evidence>
<evidence type="ECO:0000256" key="1">
    <source>
        <dbReference type="ARBA" id="ARBA00022450"/>
    </source>
</evidence>
<dbReference type="Pfam" id="PF07993">
    <property type="entry name" value="NAD_binding_4"/>
    <property type="match status" value="1"/>
</dbReference>
<evidence type="ECO:0000256" key="2">
    <source>
        <dbReference type="ARBA" id="ARBA00022553"/>
    </source>
</evidence>
<dbReference type="SUPFAM" id="SSF47336">
    <property type="entry name" value="ACP-like"/>
    <property type="match status" value="1"/>
</dbReference>
<dbReference type="InterPro" id="IPR036291">
    <property type="entry name" value="NAD(P)-bd_dom_sf"/>
</dbReference>
<comment type="caution">
    <text evidence="4">The sequence shown here is derived from an EMBL/GenBank/DDBJ whole genome shotgun (WGS) entry which is preliminary data.</text>
</comment>
<dbReference type="Gene3D" id="3.40.50.720">
    <property type="entry name" value="NAD(P)-binding Rossmann-like Domain"/>
    <property type="match status" value="1"/>
</dbReference>
<accession>A0ABR4HDI0</accession>
<dbReference type="InterPro" id="IPR036736">
    <property type="entry name" value="ACP-like_sf"/>
</dbReference>
<dbReference type="InterPro" id="IPR013120">
    <property type="entry name" value="FAR_NAD-bd"/>
</dbReference>
<dbReference type="Proteomes" id="UP001610334">
    <property type="component" value="Unassembled WGS sequence"/>
</dbReference>
<dbReference type="Gene3D" id="1.10.1200.10">
    <property type="entry name" value="ACP-like"/>
    <property type="match status" value="1"/>
</dbReference>
<organism evidence="4 5">
    <name type="scientific">Aspergillus granulosus</name>
    <dbReference type="NCBI Taxonomy" id="176169"/>
    <lineage>
        <taxon>Eukaryota</taxon>
        <taxon>Fungi</taxon>
        <taxon>Dikarya</taxon>
        <taxon>Ascomycota</taxon>
        <taxon>Pezizomycotina</taxon>
        <taxon>Eurotiomycetes</taxon>
        <taxon>Eurotiomycetidae</taxon>
        <taxon>Eurotiales</taxon>
        <taxon>Aspergillaceae</taxon>
        <taxon>Aspergillus</taxon>
        <taxon>Aspergillus subgen. Nidulantes</taxon>
    </lineage>
</organism>
<proteinExistence type="predicted"/>
<dbReference type="SUPFAM" id="SSF51735">
    <property type="entry name" value="NAD(P)-binding Rossmann-fold domains"/>
    <property type="match status" value="1"/>
</dbReference>
<feature type="domain" description="Carrier" evidence="3">
    <location>
        <begin position="179"/>
        <end position="256"/>
    </location>
</feature>
<sequence>MVETEPYQAVFASYPLQTEFRTKDLFTPHPIIPSIWTHASRSDDVIVFLNGEKVNPVDFESRVCQHPHVAAALMVGEKRFEAVLLVELVGQMQGGLSVAERARVIKMLWPVIKEANKIVPAYARVEETHVFFTEPGRPVLRTLKGTVRRKATIELYKDTIEQVYKDVEEIGTAISGRRELGSEEIQTLVREALHDTTNIGKIETSEDFFSRGMDSLQVLRLVRHLRASTALGDINPSLVYLNPSITALSTALYQLAQDGQISERKIREERMNIREQVLQKHLNAIDSLIPSDIKSTPIPQHNSSDKVVILTGSTGTIGGYILSVLLTRPDIAHIYCLNRSPDSGTLQAQRNAQQDSSLPLTFPGSKVTFLTVDLTHPTLSLEDAVYESLKKRTTHVIHNAWKVDFNLPLQSFEAQLGGTVNLIRLCADASHTPTLVFISSVSAAMNFSSTISSPENPTPIPETILFDLATPAPAGYAESKYIAERLLAHAAKTLSITSKVLRLGQIAGAAKSLGRWNSADWVPALILGSRELSAIPDKLSGFDDESMIDWAPVDAIAEVIVEIGVDSTAEPGPDIDGKNGNGSISVFHALNPHREPWSSLLPSIISALESDSDSRGPEQKRVIEIVSPSEWVSRLRAAARRPSPADQKEQASVDVNPALRLFEFFSERFGGSGTAPESLGWETGNAEMLSKTLREVEGIDGGLMGRWVAQWMEGEK</sequence>
<evidence type="ECO:0000259" key="3">
    <source>
        <dbReference type="PROSITE" id="PS50075"/>
    </source>
</evidence>
<dbReference type="PANTHER" id="PTHR43439:SF2">
    <property type="entry name" value="ENZYME, PUTATIVE (JCVI)-RELATED"/>
    <property type="match status" value="1"/>
</dbReference>
<dbReference type="SMART" id="SM00823">
    <property type="entry name" value="PKS_PP"/>
    <property type="match status" value="1"/>
</dbReference>
<dbReference type="Pfam" id="PF23562">
    <property type="entry name" value="AMP-binding_C_3"/>
    <property type="match status" value="1"/>
</dbReference>